<gene>
    <name evidence="1" type="ORF">Vadar_002028</name>
</gene>
<name>A0ACB7YJN7_9ERIC</name>
<accession>A0ACB7YJN7</accession>
<protein>
    <submittedName>
        <fullName evidence="1">Uncharacterized protein</fullName>
    </submittedName>
</protein>
<evidence type="ECO:0000313" key="2">
    <source>
        <dbReference type="Proteomes" id="UP000828048"/>
    </source>
</evidence>
<proteinExistence type="predicted"/>
<sequence>MVADAKDSNISRLELCNLPGGAFKYYSHLSLTLTIFSRFEQAMMFEITASNVSHLHCAAEILGVTNDYYEVSRIDRTETYLNEVVVRSPEKLVEVLPIWRTGLRSDGIVASLMHYTQVSLKGIGKQQIQNPARTNPGATENSQREIVETCVSYANREDFTYSAGFSVWSAGDSMFKVDTVHRILVHFLQRIGKEENDDCVYESDGIASPIHGSVWKVGQLINTYLAEIAPDLYLSVQKFVPVTEILPDYDMVIDDGLYRKEIAPDPYLTVQCCNN</sequence>
<dbReference type="Proteomes" id="UP000828048">
    <property type="component" value="Chromosome 11"/>
</dbReference>
<comment type="caution">
    <text evidence="1">The sequence shown here is derived from an EMBL/GenBank/DDBJ whole genome shotgun (WGS) entry which is preliminary data.</text>
</comment>
<reference evidence="1 2" key="1">
    <citation type="journal article" date="2021" name="Hortic Res">
        <title>High-quality reference genome and annotation aids understanding of berry development for evergreen blueberry (Vaccinium darrowii).</title>
        <authorList>
            <person name="Yu J."/>
            <person name="Hulse-Kemp A.M."/>
            <person name="Babiker E."/>
            <person name="Staton M."/>
        </authorList>
    </citation>
    <scope>NUCLEOTIDE SEQUENCE [LARGE SCALE GENOMIC DNA]</scope>
    <source>
        <strain evidence="2">cv. NJ 8807/NJ 8810</strain>
        <tissue evidence="1">Young leaf</tissue>
    </source>
</reference>
<evidence type="ECO:0000313" key="1">
    <source>
        <dbReference type="EMBL" id="KAH7853407.1"/>
    </source>
</evidence>
<organism evidence="1 2">
    <name type="scientific">Vaccinium darrowii</name>
    <dbReference type="NCBI Taxonomy" id="229202"/>
    <lineage>
        <taxon>Eukaryota</taxon>
        <taxon>Viridiplantae</taxon>
        <taxon>Streptophyta</taxon>
        <taxon>Embryophyta</taxon>
        <taxon>Tracheophyta</taxon>
        <taxon>Spermatophyta</taxon>
        <taxon>Magnoliopsida</taxon>
        <taxon>eudicotyledons</taxon>
        <taxon>Gunneridae</taxon>
        <taxon>Pentapetalae</taxon>
        <taxon>asterids</taxon>
        <taxon>Ericales</taxon>
        <taxon>Ericaceae</taxon>
        <taxon>Vaccinioideae</taxon>
        <taxon>Vaccinieae</taxon>
        <taxon>Vaccinium</taxon>
    </lineage>
</organism>
<keyword evidence="2" id="KW-1185">Reference proteome</keyword>
<dbReference type="EMBL" id="CM037161">
    <property type="protein sequence ID" value="KAH7853407.1"/>
    <property type="molecule type" value="Genomic_DNA"/>
</dbReference>